<dbReference type="PANTHER" id="PTHR42709:SF6">
    <property type="entry name" value="UNDECAPRENYL PHOSPHATE TRANSPORTER A"/>
    <property type="match status" value="1"/>
</dbReference>
<evidence type="ECO:0000256" key="2">
    <source>
        <dbReference type="ARBA" id="ARBA00022475"/>
    </source>
</evidence>
<keyword evidence="4 6" id="KW-1133">Transmembrane helix</keyword>
<feature type="transmembrane region" description="Helical" evidence="6">
    <location>
        <begin position="49"/>
        <end position="68"/>
    </location>
</feature>
<feature type="transmembrane region" description="Helical" evidence="6">
    <location>
        <begin position="109"/>
        <end position="128"/>
    </location>
</feature>
<evidence type="ECO:0000313" key="9">
    <source>
        <dbReference type="Proteomes" id="UP000594778"/>
    </source>
</evidence>
<feature type="domain" description="Rhodanese" evidence="7">
    <location>
        <begin position="217"/>
        <end position="313"/>
    </location>
</feature>
<dbReference type="EMBL" id="CP065668">
    <property type="protein sequence ID" value="QPS10342.1"/>
    <property type="molecule type" value="Genomic_DNA"/>
</dbReference>
<reference evidence="8 9" key="1">
    <citation type="submission" date="2020-12" db="EMBL/GenBank/DDBJ databases">
        <title>FDA dAtabase for Regulatory Grade micrObial Sequences (FDA-ARGOS): Supporting development and validation of Infectious Disease Dx tests.</title>
        <authorList>
            <person name="Sproer C."/>
            <person name="Gronow S."/>
            <person name="Severitt S."/>
            <person name="Schroder I."/>
            <person name="Tallon L."/>
            <person name="Sadzewicz L."/>
            <person name="Zhao X."/>
            <person name="Boylan J."/>
            <person name="Ott S."/>
            <person name="Bowen H."/>
            <person name="Vavikolanu K."/>
            <person name="Mehta A."/>
            <person name="Aluvathingal J."/>
            <person name="Nadendla S."/>
            <person name="Lowell S."/>
            <person name="Myers T."/>
            <person name="Yan Y."/>
            <person name="Sichtig H."/>
        </authorList>
    </citation>
    <scope>NUCLEOTIDE SEQUENCE [LARGE SCALE GENOMIC DNA]</scope>
    <source>
        <strain evidence="8 9">FDAARGOS_909</strain>
    </source>
</reference>
<dbReference type="GO" id="GO:0005886">
    <property type="term" value="C:plasma membrane"/>
    <property type="evidence" value="ECO:0007669"/>
    <property type="project" value="UniProtKB-SubCell"/>
</dbReference>
<proteinExistence type="predicted"/>
<dbReference type="Proteomes" id="UP000594778">
    <property type="component" value="Chromosome"/>
</dbReference>
<keyword evidence="3 6" id="KW-0812">Transmembrane</keyword>
<dbReference type="RefSeq" id="WP_183018498.1">
    <property type="nucleotide sequence ID" value="NZ_CP065668.1"/>
</dbReference>
<gene>
    <name evidence="8" type="ORF">I6G66_10235</name>
</gene>
<dbReference type="InterPro" id="IPR032816">
    <property type="entry name" value="VTT_dom"/>
</dbReference>
<evidence type="ECO:0000259" key="7">
    <source>
        <dbReference type="PROSITE" id="PS50206"/>
    </source>
</evidence>
<evidence type="ECO:0000256" key="3">
    <source>
        <dbReference type="ARBA" id="ARBA00022692"/>
    </source>
</evidence>
<organism evidence="8 9">
    <name type="scientific">Delftia acidovorans</name>
    <name type="common">Pseudomonas acidovorans</name>
    <name type="synonym">Comamonas acidovorans</name>
    <dbReference type="NCBI Taxonomy" id="80866"/>
    <lineage>
        <taxon>Bacteria</taxon>
        <taxon>Pseudomonadati</taxon>
        <taxon>Pseudomonadota</taxon>
        <taxon>Betaproteobacteria</taxon>
        <taxon>Burkholderiales</taxon>
        <taxon>Comamonadaceae</taxon>
        <taxon>Delftia</taxon>
    </lineage>
</organism>
<feature type="transmembrane region" description="Helical" evidence="6">
    <location>
        <begin position="12"/>
        <end position="37"/>
    </location>
</feature>
<dbReference type="InterPro" id="IPR001763">
    <property type="entry name" value="Rhodanese-like_dom"/>
</dbReference>
<dbReference type="PANTHER" id="PTHR42709">
    <property type="entry name" value="ALKALINE PHOSPHATASE LIKE PROTEIN"/>
    <property type="match status" value="1"/>
</dbReference>
<dbReference type="Pfam" id="PF09335">
    <property type="entry name" value="VTT_dom"/>
    <property type="match status" value="1"/>
</dbReference>
<dbReference type="InterPro" id="IPR036873">
    <property type="entry name" value="Rhodanese-like_dom_sf"/>
</dbReference>
<evidence type="ECO:0000256" key="5">
    <source>
        <dbReference type="ARBA" id="ARBA00023136"/>
    </source>
</evidence>
<dbReference type="SMART" id="SM00450">
    <property type="entry name" value="RHOD"/>
    <property type="match status" value="1"/>
</dbReference>
<dbReference type="Gene3D" id="3.40.250.10">
    <property type="entry name" value="Rhodanese-like domain"/>
    <property type="match status" value="1"/>
</dbReference>
<evidence type="ECO:0000256" key="4">
    <source>
        <dbReference type="ARBA" id="ARBA00022989"/>
    </source>
</evidence>
<comment type="subcellular location">
    <subcellularLocation>
        <location evidence="1">Cell membrane</location>
        <topology evidence="1">Multi-pass membrane protein</topology>
    </subcellularLocation>
</comment>
<accession>A0A7T2S837</accession>
<dbReference type="PROSITE" id="PS50206">
    <property type="entry name" value="RHODANESE_3"/>
    <property type="match status" value="1"/>
</dbReference>
<protein>
    <submittedName>
        <fullName evidence="8">VTT domain-containing protein</fullName>
    </submittedName>
</protein>
<feature type="transmembrane region" description="Helical" evidence="6">
    <location>
        <begin position="174"/>
        <end position="192"/>
    </location>
</feature>
<evidence type="ECO:0000256" key="6">
    <source>
        <dbReference type="SAM" id="Phobius"/>
    </source>
</evidence>
<keyword evidence="5 6" id="KW-0472">Membrane</keyword>
<feature type="transmembrane region" description="Helical" evidence="6">
    <location>
        <begin position="135"/>
        <end position="154"/>
    </location>
</feature>
<dbReference type="InterPro" id="IPR051311">
    <property type="entry name" value="DedA_domain"/>
</dbReference>
<dbReference type="SUPFAM" id="SSF52821">
    <property type="entry name" value="Rhodanese/Cell cycle control phosphatase"/>
    <property type="match status" value="1"/>
</dbReference>
<dbReference type="AlphaFoldDB" id="A0A7T2S837"/>
<evidence type="ECO:0000313" key="8">
    <source>
        <dbReference type="EMBL" id="QPS10342.1"/>
    </source>
</evidence>
<evidence type="ECO:0000256" key="1">
    <source>
        <dbReference type="ARBA" id="ARBA00004651"/>
    </source>
</evidence>
<dbReference type="Pfam" id="PF00581">
    <property type="entry name" value="Rhodanese"/>
    <property type="match status" value="1"/>
</dbReference>
<sequence>MGFLVELIREYGFGIVFLNVFVEQLGAPIPAYPVLVVTGALEGADWVRLLWLVAVAVSAALIADLFWYQAGKAYGHRVLGRICRISLSPDACIRQTETVYGRWGARSLLVAKFVPGFASIASALAGVMGTPLRSFVLYDGLGALIWVGSAVYLGSLFSSTVEDLLGVLTALGQWGLLLLGVALGLFIVRKWWQRHRMVRSLRMPRMSVRELAGLQAQGMEPTVIDVRALPQYRQGHIPGAQSWELRPRDGGEVHAHLLPQHDHPHGLVIYCDCPNEISAARLARQLQRAGFANVRPLVGGLKAWQAAGFDVETAPLPVTAGADEGPAPSVP</sequence>
<keyword evidence="2" id="KW-1003">Cell membrane</keyword>
<name>A0A7T2S837_DELAC</name>